<evidence type="ECO:0000313" key="2">
    <source>
        <dbReference type="EMBL" id="GEN74954.1"/>
    </source>
</evidence>
<dbReference type="OrthoDB" id="199095at2"/>
<dbReference type="RefSeq" id="WP_146939842.1">
    <property type="nucleotide sequence ID" value="NZ_BJYJ01000002.1"/>
</dbReference>
<keyword evidence="2" id="KW-0808">Transferase</keyword>
<protein>
    <submittedName>
        <fullName evidence="2">Glycosyl transferase</fullName>
    </submittedName>
</protein>
<dbReference type="GO" id="GO:0016758">
    <property type="term" value="F:hexosyltransferase activity"/>
    <property type="evidence" value="ECO:0007669"/>
    <property type="project" value="UniProtKB-ARBA"/>
</dbReference>
<sequence length="309" mass="37135">MNPKVSVIMLTYHHAPYLKQAIEGVLLQQTGFPFELIICNDCSPDDTDKIVKDFAERHPDIIKYFKHEKNIGFVENQRFAFRLAKGEYIAYCEGDDYWTDPEKLQFQADFLDENQEYVMTTARNFLYHQNEERLTGDGKDPMFSGKDFVDYTQESFFTARPTQTFTYMIRKKFLDLKWVDVYPDYRDLYYFYHLLEFGKGRSFNRMMGVYRLHDGGVYSSLKIENKYRTSINIFKNIRQINHDKRANTQIIKDLDQLILQYYYRKEFKTPLVNFNLYQSIFERFFLSGNVKILLAQLLKVMKYTFKRQK</sequence>
<dbReference type="EMBL" id="BJYJ01000002">
    <property type="protein sequence ID" value="GEN74954.1"/>
    <property type="molecule type" value="Genomic_DNA"/>
</dbReference>
<dbReference type="InterPro" id="IPR029044">
    <property type="entry name" value="Nucleotide-diphossugar_trans"/>
</dbReference>
<accession>A0A511YIC4</accession>
<comment type="caution">
    <text evidence="2">The sequence shown here is derived from an EMBL/GenBank/DDBJ whole genome shotgun (WGS) entry which is preliminary data.</text>
</comment>
<dbReference type="Pfam" id="PF00535">
    <property type="entry name" value="Glycos_transf_2"/>
    <property type="match status" value="1"/>
</dbReference>
<keyword evidence="3" id="KW-1185">Reference proteome</keyword>
<organism evidence="2 3">
    <name type="scientific">Chryseobacterium hagamense</name>
    <dbReference type="NCBI Taxonomy" id="395935"/>
    <lineage>
        <taxon>Bacteria</taxon>
        <taxon>Pseudomonadati</taxon>
        <taxon>Bacteroidota</taxon>
        <taxon>Flavobacteriia</taxon>
        <taxon>Flavobacteriales</taxon>
        <taxon>Weeksellaceae</taxon>
        <taxon>Chryseobacterium group</taxon>
        <taxon>Chryseobacterium</taxon>
    </lineage>
</organism>
<gene>
    <name evidence="2" type="ORF">CHA01nite_06940</name>
</gene>
<evidence type="ECO:0000313" key="3">
    <source>
        <dbReference type="Proteomes" id="UP000321863"/>
    </source>
</evidence>
<dbReference type="InterPro" id="IPR001173">
    <property type="entry name" value="Glyco_trans_2-like"/>
</dbReference>
<name>A0A511YIC4_9FLAO</name>
<dbReference type="SUPFAM" id="SSF53448">
    <property type="entry name" value="Nucleotide-diphospho-sugar transferases"/>
    <property type="match status" value="1"/>
</dbReference>
<evidence type="ECO:0000259" key="1">
    <source>
        <dbReference type="Pfam" id="PF00535"/>
    </source>
</evidence>
<feature type="domain" description="Glycosyltransferase 2-like" evidence="1">
    <location>
        <begin position="6"/>
        <end position="137"/>
    </location>
</feature>
<dbReference type="Gene3D" id="3.90.550.10">
    <property type="entry name" value="Spore Coat Polysaccharide Biosynthesis Protein SpsA, Chain A"/>
    <property type="match status" value="1"/>
</dbReference>
<dbReference type="PANTHER" id="PTHR22916">
    <property type="entry name" value="GLYCOSYLTRANSFERASE"/>
    <property type="match status" value="1"/>
</dbReference>
<reference evidence="2 3" key="1">
    <citation type="submission" date="2019-07" db="EMBL/GenBank/DDBJ databases">
        <title>Whole genome shotgun sequence of Chryseobacterium hagamense NBRC 105253.</title>
        <authorList>
            <person name="Hosoyama A."/>
            <person name="Uohara A."/>
            <person name="Ohji S."/>
            <person name="Ichikawa N."/>
        </authorList>
    </citation>
    <scope>NUCLEOTIDE SEQUENCE [LARGE SCALE GENOMIC DNA]</scope>
    <source>
        <strain evidence="2 3">NBRC 105253</strain>
    </source>
</reference>
<dbReference type="AlphaFoldDB" id="A0A511YIC4"/>
<dbReference type="PANTHER" id="PTHR22916:SF3">
    <property type="entry name" value="UDP-GLCNAC:BETAGAL BETA-1,3-N-ACETYLGLUCOSAMINYLTRANSFERASE-LIKE PROTEIN 1"/>
    <property type="match status" value="1"/>
</dbReference>
<dbReference type="Proteomes" id="UP000321863">
    <property type="component" value="Unassembled WGS sequence"/>
</dbReference>
<proteinExistence type="predicted"/>